<evidence type="ECO:0000313" key="1">
    <source>
        <dbReference type="EMBL" id="ELA46085.1"/>
    </source>
</evidence>
<dbReference type="Proteomes" id="UP000011081">
    <property type="component" value="Unassembled WGS sequence"/>
</dbReference>
<dbReference type="VEuPathDB" id="MicrosporidiaDB:VCUG_02420"/>
<dbReference type="RefSeq" id="XP_008075428.1">
    <property type="nucleotide sequence ID" value="XM_008077237.1"/>
</dbReference>
<reference evidence="2" key="1">
    <citation type="submission" date="2011-03" db="EMBL/GenBank/DDBJ databases">
        <title>The genome sequence of Vavraia culicis strain floridensis.</title>
        <authorList>
            <consortium name="The Broad Institute Genome Sequencing Platform"/>
            <person name="Cuomo C."/>
            <person name="Becnel J."/>
            <person name="Sanscrainte N."/>
            <person name="Young S.K."/>
            <person name="Zeng Q."/>
            <person name="Gargeya S."/>
            <person name="Fitzgerald M."/>
            <person name="Haas B."/>
            <person name="Abouelleil A."/>
            <person name="Alvarado L."/>
            <person name="Arachchi H.M."/>
            <person name="Berlin A."/>
            <person name="Chapman S.B."/>
            <person name="Gearin G."/>
            <person name="Goldberg J."/>
            <person name="Griggs A."/>
            <person name="Gujja S."/>
            <person name="Hansen M."/>
            <person name="Heiman D."/>
            <person name="Howarth C."/>
            <person name="Larimer J."/>
            <person name="Lui A."/>
            <person name="MacDonald P.J.P."/>
            <person name="McCowen C."/>
            <person name="Montmayeur A."/>
            <person name="Murphy C."/>
            <person name="Neiman D."/>
            <person name="Pearson M."/>
            <person name="Priest M."/>
            <person name="Roberts A."/>
            <person name="Saif S."/>
            <person name="Shea T."/>
            <person name="Sisk P."/>
            <person name="Stolte C."/>
            <person name="Sykes S."/>
            <person name="Wortman J."/>
            <person name="Nusbaum C."/>
            <person name="Birren B."/>
        </authorList>
    </citation>
    <scope>NUCLEOTIDE SEQUENCE [LARGE SCALE GENOMIC DNA]</scope>
    <source>
        <strain evidence="2">floridensis</strain>
    </source>
</reference>
<gene>
    <name evidence="1" type="ORF">VCUG_02420</name>
</gene>
<proteinExistence type="predicted"/>
<dbReference type="HOGENOM" id="CLU_2198991_0_0_1"/>
<organism evidence="1 2">
    <name type="scientific">Vavraia culicis (isolate floridensis)</name>
    <name type="common">Microsporidian parasite</name>
    <dbReference type="NCBI Taxonomy" id="948595"/>
    <lineage>
        <taxon>Eukaryota</taxon>
        <taxon>Fungi</taxon>
        <taxon>Fungi incertae sedis</taxon>
        <taxon>Microsporidia</taxon>
        <taxon>Pleistophoridae</taxon>
        <taxon>Vavraia</taxon>
    </lineage>
</organism>
<name>L2GSM0_VAVCU</name>
<evidence type="ECO:0000313" key="2">
    <source>
        <dbReference type="Proteomes" id="UP000011081"/>
    </source>
</evidence>
<dbReference type="InParanoid" id="L2GSM0"/>
<accession>L2GSM0</accession>
<keyword evidence="2" id="KW-1185">Reference proteome</keyword>
<dbReference type="AlphaFoldDB" id="L2GSM0"/>
<dbReference type="EMBL" id="GL877465">
    <property type="protein sequence ID" value="ELA46085.1"/>
    <property type="molecule type" value="Genomic_DNA"/>
</dbReference>
<sequence>MEILFRTKALPVFCHRLPWHDGAGMSEPLCLYAILGISERNSEKVVVGPITAFYLINHITIQLHREYLSLRASRVFVPNVTCSNDQDIKLICERRSNTTHSIKNGHYA</sequence>
<dbReference type="GeneID" id="19880282"/>
<protein>
    <submittedName>
        <fullName evidence="1">Uncharacterized protein</fullName>
    </submittedName>
</protein>